<evidence type="ECO:0000256" key="3">
    <source>
        <dbReference type="ARBA" id="ARBA00022691"/>
    </source>
</evidence>
<name>A0A8H4J4R2_9PEZI</name>
<dbReference type="InterPro" id="IPR029063">
    <property type="entry name" value="SAM-dependent_MTases_sf"/>
</dbReference>
<dbReference type="SUPFAM" id="SSF53335">
    <property type="entry name" value="S-adenosyl-L-methionine-dependent methyltransferases"/>
    <property type="match status" value="1"/>
</dbReference>
<dbReference type="AlphaFoldDB" id="A0A8H4J4R2"/>
<dbReference type="PANTHER" id="PTHR35897">
    <property type="entry name" value="METHYLTRANSFERASE AUSD"/>
    <property type="match status" value="1"/>
</dbReference>
<protein>
    <recommendedName>
        <fullName evidence="5">Methyltransferase type 12 domain-containing protein</fullName>
    </recommendedName>
</protein>
<dbReference type="Proteomes" id="UP000572817">
    <property type="component" value="Unassembled WGS sequence"/>
</dbReference>
<comment type="caution">
    <text evidence="6">The sequence shown here is derived from an EMBL/GenBank/DDBJ whole genome shotgun (WGS) entry which is preliminary data.</text>
</comment>
<keyword evidence="2" id="KW-0808">Transferase</keyword>
<comment type="pathway">
    <text evidence="1">Secondary metabolite biosynthesis.</text>
</comment>
<gene>
    <name evidence="6" type="ORF">GTA08_BOTSDO12066</name>
</gene>
<keyword evidence="7" id="KW-1185">Reference proteome</keyword>
<organism evidence="6 7">
    <name type="scientific">Botryosphaeria dothidea</name>
    <dbReference type="NCBI Taxonomy" id="55169"/>
    <lineage>
        <taxon>Eukaryota</taxon>
        <taxon>Fungi</taxon>
        <taxon>Dikarya</taxon>
        <taxon>Ascomycota</taxon>
        <taxon>Pezizomycotina</taxon>
        <taxon>Dothideomycetes</taxon>
        <taxon>Dothideomycetes incertae sedis</taxon>
        <taxon>Botryosphaeriales</taxon>
        <taxon>Botryosphaeriaceae</taxon>
        <taxon>Botryosphaeria</taxon>
    </lineage>
</organism>
<dbReference type="InterPro" id="IPR013217">
    <property type="entry name" value="Methyltransf_12"/>
</dbReference>
<dbReference type="EMBL" id="WWBZ02000007">
    <property type="protein sequence ID" value="KAF4311944.1"/>
    <property type="molecule type" value="Genomic_DNA"/>
</dbReference>
<dbReference type="PANTHER" id="PTHR35897:SF1">
    <property type="entry name" value="METHYLTRANSFERASE AUSD"/>
    <property type="match status" value="1"/>
</dbReference>
<evidence type="ECO:0000259" key="5">
    <source>
        <dbReference type="Pfam" id="PF08242"/>
    </source>
</evidence>
<dbReference type="Gene3D" id="3.40.50.150">
    <property type="entry name" value="Vaccinia Virus protein VP39"/>
    <property type="match status" value="1"/>
</dbReference>
<evidence type="ECO:0000256" key="1">
    <source>
        <dbReference type="ARBA" id="ARBA00005179"/>
    </source>
</evidence>
<evidence type="ECO:0000256" key="2">
    <source>
        <dbReference type="ARBA" id="ARBA00022679"/>
    </source>
</evidence>
<accession>A0A8H4J4R2</accession>
<proteinExistence type="inferred from homology"/>
<dbReference type="Pfam" id="PF08242">
    <property type="entry name" value="Methyltransf_12"/>
    <property type="match status" value="1"/>
</dbReference>
<keyword evidence="3" id="KW-0949">S-adenosyl-L-methionine</keyword>
<dbReference type="GO" id="GO:0016740">
    <property type="term" value="F:transferase activity"/>
    <property type="evidence" value="ECO:0007669"/>
    <property type="project" value="UniProtKB-KW"/>
</dbReference>
<sequence>MQTPPKIAGSIAAQLFRKDVPWYVRQVPPLQPEMRDLLVEYAKIQPDEVDKHVAAVRDEAWNVAPFPCVGSFLFAELALSTFPGYGGLVERLKDGERYLEVGCGLGQDVRKLLHSGVPASSLHATDLLPGLISAGHALFRDAASTAPLFFAADFLNASDDTPLARLAASIDVVHASMFLHCFDLPTQHRALARVVGLLKPRAGSTVVGRQGGVARGAGPREEAVRGPMGELGGVRRTNYLHDEGSFREMWTAVGETTGSKWSVHVETEEVEEGDRGRLYFGAGEHRWLRFEVVRVE</sequence>
<dbReference type="OrthoDB" id="2094832at2759"/>
<comment type="similarity">
    <text evidence="4">Belongs to the class I-like SAM-binding methyltransferase superfamily.</text>
</comment>
<feature type="domain" description="Methyltransferase type 12" evidence="5">
    <location>
        <begin position="99"/>
        <end position="201"/>
    </location>
</feature>
<evidence type="ECO:0000256" key="4">
    <source>
        <dbReference type="ARBA" id="ARBA00038314"/>
    </source>
</evidence>
<evidence type="ECO:0000313" key="6">
    <source>
        <dbReference type="EMBL" id="KAF4311944.1"/>
    </source>
</evidence>
<evidence type="ECO:0000313" key="7">
    <source>
        <dbReference type="Proteomes" id="UP000572817"/>
    </source>
</evidence>
<dbReference type="InterPro" id="IPR051654">
    <property type="entry name" value="Meroterpenoid_MTases"/>
</dbReference>
<reference evidence="6" key="1">
    <citation type="submission" date="2020-04" db="EMBL/GenBank/DDBJ databases">
        <title>Genome Assembly and Annotation of Botryosphaeria dothidea sdau 11-99, a Latent Pathogen of Apple Fruit Ring Rot in China.</title>
        <authorList>
            <person name="Yu C."/>
            <person name="Diao Y."/>
            <person name="Lu Q."/>
            <person name="Zhao J."/>
            <person name="Cui S."/>
            <person name="Peng C."/>
            <person name="He B."/>
            <person name="Liu H."/>
        </authorList>
    </citation>
    <scope>NUCLEOTIDE SEQUENCE [LARGE SCALE GENOMIC DNA]</scope>
    <source>
        <strain evidence="6">Sdau11-99</strain>
    </source>
</reference>